<dbReference type="GO" id="GO:0005319">
    <property type="term" value="F:lipid transporter activity"/>
    <property type="evidence" value="ECO:0007669"/>
    <property type="project" value="TreeGrafter"/>
</dbReference>
<name>A0A391NY80_9EUKA</name>
<keyword evidence="3" id="KW-1185">Reference proteome</keyword>
<dbReference type="Pfam" id="PF00005">
    <property type="entry name" value="ABC_tran"/>
    <property type="match status" value="1"/>
</dbReference>
<dbReference type="Gene3D" id="3.40.50.300">
    <property type="entry name" value="P-loop containing nucleotide triphosphate hydrolases"/>
    <property type="match status" value="1"/>
</dbReference>
<dbReference type="EMBL" id="BDIP01008915">
    <property type="protein sequence ID" value="GCA64876.1"/>
    <property type="molecule type" value="Genomic_DNA"/>
</dbReference>
<dbReference type="GO" id="GO:0140359">
    <property type="term" value="F:ABC-type transporter activity"/>
    <property type="evidence" value="ECO:0007669"/>
    <property type="project" value="InterPro"/>
</dbReference>
<proteinExistence type="predicted"/>
<dbReference type="InterPro" id="IPR003439">
    <property type="entry name" value="ABC_transporter-like_ATP-bd"/>
</dbReference>
<feature type="domain" description="ABC transporter" evidence="1">
    <location>
        <begin position="8"/>
        <end position="96"/>
    </location>
</feature>
<reference evidence="2 3" key="1">
    <citation type="journal article" date="2018" name="PLoS ONE">
        <title>The draft genome of Kipferlia bialata reveals reductive genome evolution in fornicate parasites.</title>
        <authorList>
            <person name="Tanifuji G."/>
            <person name="Takabayashi S."/>
            <person name="Kume K."/>
            <person name="Takagi M."/>
            <person name="Nakayama T."/>
            <person name="Kamikawa R."/>
            <person name="Inagaki Y."/>
            <person name="Hashimoto T."/>
        </authorList>
    </citation>
    <scope>NUCLEOTIDE SEQUENCE [LARGE SCALE GENOMIC DNA]</scope>
    <source>
        <strain evidence="2">NY0173</strain>
    </source>
</reference>
<evidence type="ECO:0000259" key="1">
    <source>
        <dbReference type="Pfam" id="PF00005"/>
    </source>
</evidence>
<dbReference type="InterPro" id="IPR027417">
    <property type="entry name" value="P-loop_NTPase"/>
</dbReference>
<dbReference type="GO" id="GO:0016020">
    <property type="term" value="C:membrane"/>
    <property type="evidence" value="ECO:0007669"/>
    <property type="project" value="InterPro"/>
</dbReference>
<dbReference type="AlphaFoldDB" id="A0A391NY80"/>
<dbReference type="InterPro" id="IPR026082">
    <property type="entry name" value="ABCA"/>
</dbReference>
<feature type="non-terminal residue" evidence="2">
    <location>
        <position position="1"/>
    </location>
</feature>
<feature type="non-terminal residue" evidence="2">
    <location>
        <position position="110"/>
    </location>
</feature>
<gene>
    <name evidence="2" type="ORF">KIPB_015634</name>
</gene>
<protein>
    <submittedName>
        <fullName evidence="2">ABC transporter A, ABCA</fullName>
    </submittedName>
</protein>
<dbReference type="OrthoDB" id="8061355at2759"/>
<dbReference type="GO" id="GO:0005524">
    <property type="term" value="F:ATP binding"/>
    <property type="evidence" value="ECO:0007669"/>
    <property type="project" value="InterPro"/>
</dbReference>
<dbReference type="GO" id="GO:0016887">
    <property type="term" value="F:ATP hydrolysis activity"/>
    <property type="evidence" value="ECO:0007669"/>
    <property type="project" value="InterPro"/>
</dbReference>
<comment type="caution">
    <text evidence="2">The sequence shown here is derived from an EMBL/GenBank/DDBJ whole genome shotgun (WGS) entry which is preliminary data.</text>
</comment>
<accession>A0A391NY80</accession>
<dbReference type="SUPFAM" id="SSF52540">
    <property type="entry name" value="P-loop containing nucleoside triphosphate hydrolases"/>
    <property type="match status" value="1"/>
</dbReference>
<evidence type="ECO:0000313" key="2">
    <source>
        <dbReference type="EMBL" id="GCA64876.1"/>
    </source>
</evidence>
<organism evidence="2 3">
    <name type="scientific">Kipferlia bialata</name>
    <dbReference type="NCBI Taxonomy" id="797122"/>
    <lineage>
        <taxon>Eukaryota</taxon>
        <taxon>Metamonada</taxon>
        <taxon>Carpediemonas-like organisms</taxon>
        <taxon>Kipferlia</taxon>
    </lineage>
</organism>
<evidence type="ECO:0000313" key="3">
    <source>
        <dbReference type="Proteomes" id="UP000265618"/>
    </source>
</evidence>
<sequence>TADMSSIAYMIGSCPQHDALWPDLDARTHLAFYGAIKGLSGTELHDAVEQMLINIQLVDFGSEASRTYSGGMKRRLSVGIALMGKARLVFMDEPTTGLDPQARRGLWNII</sequence>
<dbReference type="PANTHER" id="PTHR19229:SF154">
    <property type="entry name" value="ABC TRANSPORTER A FAMILY MEMBER 3-RELATED"/>
    <property type="match status" value="1"/>
</dbReference>
<dbReference type="PANTHER" id="PTHR19229">
    <property type="entry name" value="ATP-BINDING CASSETTE TRANSPORTER SUBFAMILY A ABCA"/>
    <property type="match status" value="1"/>
</dbReference>
<dbReference type="Proteomes" id="UP000265618">
    <property type="component" value="Unassembled WGS sequence"/>
</dbReference>